<comment type="caution">
    <text evidence="2">The sequence shown here is derived from an EMBL/GenBank/DDBJ whole genome shotgun (WGS) entry which is preliminary data.</text>
</comment>
<sequence length="111" mass="13013">MILINVRYRPKPEFVESFREKMDKFTQACRQEPGCLFFEWYRNTDDPNEYILIEAYKDAEAGKVHAESDHFAKGIEEMNKVLQSRPKIINTTMEDRSGWDDMSEVTIGGVE</sequence>
<organism evidence="2 3">
    <name type="scientific">Corynebacterium kroppenstedtii</name>
    <dbReference type="NCBI Taxonomy" id="161879"/>
    <lineage>
        <taxon>Bacteria</taxon>
        <taxon>Bacillati</taxon>
        <taxon>Actinomycetota</taxon>
        <taxon>Actinomycetes</taxon>
        <taxon>Mycobacteriales</taxon>
        <taxon>Corynebacteriaceae</taxon>
        <taxon>Corynebacterium</taxon>
    </lineage>
</organism>
<evidence type="ECO:0000313" key="3">
    <source>
        <dbReference type="Proteomes" id="UP000249432"/>
    </source>
</evidence>
<dbReference type="SUPFAM" id="SSF54909">
    <property type="entry name" value="Dimeric alpha+beta barrel"/>
    <property type="match status" value="1"/>
</dbReference>
<name>A0A2W5SV96_9CORY</name>
<dbReference type="InterPro" id="IPR011008">
    <property type="entry name" value="Dimeric_a/b-barrel"/>
</dbReference>
<dbReference type="GO" id="GO:0004497">
    <property type="term" value="F:monooxygenase activity"/>
    <property type="evidence" value="ECO:0007669"/>
    <property type="project" value="UniProtKB-KW"/>
</dbReference>
<feature type="domain" description="ABM" evidence="1">
    <location>
        <begin position="2"/>
        <end position="90"/>
    </location>
</feature>
<reference evidence="2 3" key="1">
    <citation type="submission" date="2017-08" db="EMBL/GenBank/DDBJ databases">
        <title>Infants hospitalized years apart are colonized by the same room-sourced microbial strains.</title>
        <authorList>
            <person name="Brooks B."/>
            <person name="Olm M.R."/>
            <person name="Firek B.A."/>
            <person name="Baker R."/>
            <person name="Thomas B.C."/>
            <person name="Morowitz M.J."/>
            <person name="Banfield J.F."/>
        </authorList>
    </citation>
    <scope>NUCLEOTIDE SEQUENCE [LARGE SCALE GENOMIC DNA]</scope>
    <source>
        <strain evidence="2">S2_003_000_R1_3</strain>
    </source>
</reference>
<evidence type="ECO:0000259" key="1">
    <source>
        <dbReference type="PROSITE" id="PS51725"/>
    </source>
</evidence>
<dbReference type="InterPro" id="IPR007138">
    <property type="entry name" value="ABM_dom"/>
</dbReference>
<proteinExistence type="predicted"/>
<evidence type="ECO:0000313" key="2">
    <source>
        <dbReference type="EMBL" id="PZR03456.1"/>
    </source>
</evidence>
<keyword evidence="2" id="KW-0560">Oxidoreductase</keyword>
<dbReference type="Proteomes" id="UP000249432">
    <property type="component" value="Unassembled WGS sequence"/>
</dbReference>
<dbReference type="PROSITE" id="PS51725">
    <property type="entry name" value="ABM"/>
    <property type="match status" value="1"/>
</dbReference>
<dbReference type="Pfam" id="PF03992">
    <property type="entry name" value="ABM"/>
    <property type="match status" value="1"/>
</dbReference>
<dbReference type="InterPro" id="IPR050744">
    <property type="entry name" value="AI-2_Isomerase_LsrG"/>
</dbReference>
<dbReference type="EMBL" id="QFRA01000039">
    <property type="protein sequence ID" value="PZR03456.1"/>
    <property type="molecule type" value="Genomic_DNA"/>
</dbReference>
<dbReference type="RefSeq" id="WP_303735553.1">
    <property type="nucleotide sequence ID" value="NZ_CAKZHK010000008.1"/>
</dbReference>
<dbReference type="AlphaFoldDB" id="A0A2W5SV96"/>
<gene>
    <name evidence="2" type="ORF">DI525_09985</name>
</gene>
<dbReference type="PANTHER" id="PTHR33336">
    <property type="entry name" value="QUINOL MONOOXYGENASE YGIN-RELATED"/>
    <property type="match status" value="1"/>
</dbReference>
<accession>A0A2W5SV96</accession>
<keyword evidence="2" id="KW-0503">Monooxygenase</keyword>
<dbReference type="PANTHER" id="PTHR33336:SF3">
    <property type="entry name" value="ABM DOMAIN-CONTAINING PROTEIN"/>
    <property type="match status" value="1"/>
</dbReference>
<dbReference type="Gene3D" id="3.30.70.100">
    <property type="match status" value="1"/>
</dbReference>
<protein>
    <submittedName>
        <fullName evidence="2">Antibiotic biosynthesis monooxygenase</fullName>
    </submittedName>
</protein>